<proteinExistence type="predicted"/>
<keyword evidence="3" id="KW-0175">Coiled coil</keyword>
<accession>I7J6R0</accession>
<dbReference type="PANTHER" id="PTHR45632:SF3">
    <property type="entry name" value="KELCH-LIKE PROTEIN 32"/>
    <property type="match status" value="1"/>
</dbReference>
<reference evidence="5 6" key="1">
    <citation type="journal article" date="2012" name="Nucleic Acids Res.">
        <title>Sequencing of the smallest Apicomplexan genome from the human pathogen Babesia microti.</title>
        <authorList>
            <person name="Cornillot E."/>
            <person name="Hadj-Kaddour K."/>
            <person name="Dassouli A."/>
            <person name="Noel B."/>
            <person name="Ranwez V."/>
            <person name="Vacherie B."/>
            <person name="Augagneur Y."/>
            <person name="Bres V."/>
            <person name="Duclos A."/>
            <person name="Randazzo S."/>
            <person name="Carcy B."/>
            <person name="Debierre-Grockiego F."/>
            <person name="Delbecq S."/>
            <person name="Moubri-Menage K."/>
            <person name="Shams-Eldin H."/>
            <person name="Usmani-Brown S."/>
            <person name="Bringaud F."/>
            <person name="Wincker P."/>
            <person name="Vivares C.P."/>
            <person name="Schwarz R.T."/>
            <person name="Schetters T.P."/>
            <person name="Krause P.J."/>
            <person name="Gorenflot A."/>
            <person name="Berry V."/>
            <person name="Barbe V."/>
            <person name="Ben Mamoun C."/>
        </authorList>
    </citation>
    <scope>NUCLEOTIDE SEQUENCE [LARGE SCALE GENOMIC DNA]</scope>
    <source>
        <strain evidence="5 6">RI</strain>
    </source>
</reference>
<dbReference type="InterPro" id="IPR006652">
    <property type="entry name" value="Kelch_1"/>
</dbReference>
<dbReference type="SUPFAM" id="SSF54695">
    <property type="entry name" value="POZ domain"/>
    <property type="match status" value="1"/>
</dbReference>
<keyword evidence="2" id="KW-0677">Repeat</keyword>
<evidence type="ECO:0000256" key="2">
    <source>
        <dbReference type="ARBA" id="ARBA00022737"/>
    </source>
</evidence>
<dbReference type="InterPro" id="IPR011043">
    <property type="entry name" value="Gal_Oxase/kelch_b-propeller"/>
</dbReference>
<dbReference type="VEuPathDB" id="PiroplasmaDB:BMR1_02g04155"/>
<evidence type="ECO:0000259" key="4">
    <source>
        <dbReference type="Pfam" id="PF02214"/>
    </source>
</evidence>
<keyword evidence="1" id="KW-0880">Kelch repeat</keyword>
<sequence length="557" mass="63684">MDNNSQPYEFHPPTSNIDKSIDSFDINVLRSANEEIFVPFSSTEDFDIMVSDLRSTFINWLKKTEINMRLERDRLNTLKETLAKDRETFLSKLQAEKAAGLERLAEERKRQNAEIASQLKQVQVEREDARRRVSEERAKMEKECELHRKRMQMEAEKLHQQIKLFEAEKKKIIDNAIASETMIDINVGGVVFETSRQTLTQQSNSLLEGVLSGRYEIGRDRQGRIFFDRDYELFRVILNFLRNPTCLPVPRDSTESELIINESFYYGIKFSPFPLVFTCGGHSGNEYLSSVEMLDVGQQCWRSCTSMQSERAYFGGAVINNFICVFGGQNMDYKALCETEMYDRLRDTWYTIASLNQPRRNNAGACHDGRLYCVGGFDGIEILKSVEAYDMRMKNWVKVASLNTPRSSAMLASQNGNLYAFGGTTGERLKSVEIYDPRMDIWQESPAGLVESRSAGAACNYLNEIYIMGGIDNSQSIHDSVEHWDSSTQRPSFVHDMPMGCMDCSVVSVSDSIMIIGGQNEEILGSCHFYRPEFDDWQRGPSLITPRYAHCSMLLDL</sequence>
<dbReference type="SMR" id="I7J6R0"/>
<feature type="domain" description="Potassium channel tetramerisation-type BTB" evidence="4">
    <location>
        <begin position="183"/>
        <end position="269"/>
    </location>
</feature>
<dbReference type="PRINTS" id="PR00501">
    <property type="entry name" value="KELCHREPEAT"/>
</dbReference>
<evidence type="ECO:0000256" key="1">
    <source>
        <dbReference type="ARBA" id="ARBA00022441"/>
    </source>
</evidence>
<dbReference type="Pfam" id="PF01344">
    <property type="entry name" value="Kelch_1"/>
    <property type="match status" value="1"/>
</dbReference>
<evidence type="ECO:0000256" key="3">
    <source>
        <dbReference type="SAM" id="Coils"/>
    </source>
</evidence>
<dbReference type="GeneID" id="24424609"/>
<dbReference type="Pfam" id="PF02214">
    <property type="entry name" value="BTB_2"/>
    <property type="match status" value="1"/>
</dbReference>
<dbReference type="RefSeq" id="XP_012648586.1">
    <property type="nucleotide sequence ID" value="XM_012793132.1"/>
</dbReference>
<evidence type="ECO:0000313" key="5">
    <source>
        <dbReference type="EMBL" id="CCF73977.1"/>
    </source>
</evidence>
<evidence type="ECO:0000313" key="6">
    <source>
        <dbReference type="Proteomes" id="UP000002899"/>
    </source>
</evidence>
<keyword evidence="6" id="KW-1185">Reference proteome</keyword>
<gene>
    <name evidence="5" type="ORF">BMR1_02g04155</name>
</gene>
<dbReference type="Pfam" id="PF24681">
    <property type="entry name" value="Kelch_KLHDC2_KLHL20_DRC7"/>
    <property type="match status" value="1"/>
</dbReference>
<dbReference type="FunFam" id="3.30.710.10:FF:000115">
    <property type="entry name" value="Kelch protein K13"/>
    <property type="match status" value="1"/>
</dbReference>
<feature type="coiled-coil region" evidence="3">
    <location>
        <begin position="61"/>
        <end position="175"/>
    </location>
</feature>
<dbReference type="CDD" id="cd18316">
    <property type="entry name" value="BTB_POZ_KCTD-like"/>
    <property type="match status" value="1"/>
</dbReference>
<reference evidence="5 6" key="2">
    <citation type="journal article" date="2013" name="PLoS ONE">
        <title>Whole genome mapping and re-organization of the nuclear and mitochondrial genomes of Babesia microti isolates.</title>
        <authorList>
            <person name="Cornillot E."/>
            <person name="Dassouli A."/>
            <person name="Garg A."/>
            <person name="Pachikara N."/>
            <person name="Randazzo S."/>
            <person name="Depoix D."/>
            <person name="Carcy B."/>
            <person name="Delbecq S."/>
            <person name="Frutos R."/>
            <person name="Silva J.C."/>
            <person name="Sutton R."/>
            <person name="Krause P.J."/>
            <person name="Mamoun C.B."/>
        </authorList>
    </citation>
    <scope>NUCLEOTIDE SEQUENCE [LARGE SCALE GENOMIC DNA]</scope>
    <source>
        <strain evidence="5 6">RI</strain>
    </source>
</reference>
<dbReference type="OrthoDB" id="191037at2759"/>
<organism evidence="5 6">
    <name type="scientific">Babesia microti (strain RI)</name>
    <dbReference type="NCBI Taxonomy" id="1133968"/>
    <lineage>
        <taxon>Eukaryota</taxon>
        <taxon>Sar</taxon>
        <taxon>Alveolata</taxon>
        <taxon>Apicomplexa</taxon>
        <taxon>Aconoidasida</taxon>
        <taxon>Piroplasmida</taxon>
        <taxon>Babesiidae</taxon>
        <taxon>Babesia</taxon>
    </lineage>
</organism>
<protein>
    <submittedName>
        <fullName evidence="5">Kelch motif</fullName>
    </submittedName>
</protein>
<dbReference type="EMBL" id="FO082872">
    <property type="protein sequence ID" value="CCF73977.1"/>
    <property type="molecule type" value="Genomic_DNA"/>
</dbReference>
<dbReference type="InterPro" id="IPR003131">
    <property type="entry name" value="T1-type_BTB"/>
</dbReference>
<name>I7J6R0_BABMR</name>
<dbReference type="AlphaFoldDB" id="I7J6R0"/>
<dbReference type="InterPro" id="IPR011333">
    <property type="entry name" value="SKP1/BTB/POZ_sf"/>
</dbReference>
<dbReference type="SMART" id="SM00612">
    <property type="entry name" value="Kelch"/>
    <property type="match status" value="6"/>
</dbReference>
<dbReference type="GO" id="GO:0051260">
    <property type="term" value="P:protein homooligomerization"/>
    <property type="evidence" value="ECO:0007669"/>
    <property type="project" value="InterPro"/>
</dbReference>
<dbReference type="Gene3D" id="2.120.10.80">
    <property type="entry name" value="Kelch-type beta propeller"/>
    <property type="match status" value="1"/>
</dbReference>
<dbReference type="Gene3D" id="3.30.710.10">
    <property type="entry name" value="Potassium Channel Kv1.1, Chain A"/>
    <property type="match status" value="1"/>
</dbReference>
<dbReference type="KEGG" id="bmic:BMR1_02g04155"/>
<dbReference type="PANTHER" id="PTHR45632">
    <property type="entry name" value="LD33804P"/>
    <property type="match status" value="1"/>
</dbReference>
<dbReference type="InterPro" id="IPR015915">
    <property type="entry name" value="Kelch-typ_b-propeller"/>
</dbReference>
<dbReference type="OMA" id="YFQEYKN"/>
<dbReference type="Proteomes" id="UP000002899">
    <property type="component" value="Chromosome II"/>
</dbReference>
<reference evidence="5 6" key="3">
    <citation type="journal article" date="2016" name="Sci. Rep.">
        <title>Genome-wide diversity and gene expression profiling of Babesia microti isolates identify polymorphic genes that mediate host-pathogen interactions.</title>
        <authorList>
            <person name="Silva J.C."/>
            <person name="Cornillot E."/>
            <person name="McCracken C."/>
            <person name="Usmani-Brown S."/>
            <person name="Dwivedi A."/>
            <person name="Ifeonu O.O."/>
            <person name="Crabtree J."/>
            <person name="Gotia H.T."/>
            <person name="Virji A.Z."/>
            <person name="Reynes C."/>
            <person name="Colinge J."/>
            <person name="Kumar V."/>
            <person name="Lawres L."/>
            <person name="Pazzi J.E."/>
            <person name="Pablo J.V."/>
            <person name="Hung C."/>
            <person name="Brancato J."/>
            <person name="Kumari P."/>
            <person name="Orvis J."/>
            <person name="Tretina K."/>
            <person name="Chibucos M."/>
            <person name="Ott S."/>
            <person name="Sadzewicz L."/>
            <person name="Sengamalay N."/>
            <person name="Shetty A.C."/>
            <person name="Su Q."/>
            <person name="Tallon L."/>
            <person name="Fraser C.M."/>
            <person name="Frutos R."/>
            <person name="Molina D.M."/>
            <person name="Krause P.J."/>
            <person name="Ben Mamoun C."/>
        </authorList>
    </citation>
    <scope>NUCLEOTIDE SEQUENCE [LARGE SCALE GENOMIC DNA]</scope>
    <source>
        <strain evidence="5 6">RI</strain>
    </source>
</reference>
<dbReference type="SUPFAM" id="SSF50965">
    <property type="entry name" value="Galactose oxidase, central domain"/>
    <property type="match status" value="1"/>
</dbReference>